<name>A0A437J8G3_9SPHN</name>
<dbReference type="InterPro" id="IPR027396">
    <property type="entry name" value="DsrEFH-like"/>
</dbReference>
<accession>A0A437J8G3</accession>
<dbReference type="AlphaFoldDB" id="A0A437J8G3"/>
<dbReference type="OrthoDB" id="7472908at2"/>
<comment type="caution">
    <text evidence="1">The sequence shown here is derived from an EMBL/GenBank/DDBJ whole genome shotgun (WGS) entry which is preliminary data.</text>
</comment>
<dbReference type="PANTHER" id="PTHR34655">
    <property type="entry name" value="CONSERVED WITHIN P. AEROPHILUM"/>
    <property type="match status" value="1"/>
</dbReference>
<evidence type="ECO:0000313" key="1">
    <source>
        <dbReference type="EMBL" id="RVT41791.1"/>
    </source>
</evidence>
<dbReference type="RefSeq" id="WP_127689797.1">
    <property type="nucleotide sequence ID" value="NZ_RZUL01000002.1"/>
</dbReference>
<dbReference type="EMBL" id="RZUL01000002">
    <property type="protein sequence ID" value="RVT41791.1"/>
    <property type="molecule type" value="Genomic_DNA"/>
</dbReference>
<dbReference type="Pfam" id="PF02635">
    <property type="entry name" value="DsrE"/>
    <property type="match status" value="1"/>
</dbReference>
<keyword evidence="2" id="KW-1185">Reference proteome</keyword>
<gene>
    <name evidence="1" type="ORF">ENE74_05815</name>
</gene>
<dbReference type="Gene3D" id="3.40.1260.10">
    <property type="entry name" value="DsrEFH-like"/>
    <property type="match status" value="1"/>
</dbReference>
<reference evidence="1 2" key="1">
    <citation type="submission" date="2019-01" db="EMBL/GenBank/DDBJ databases">
        <authorList>
            <person name="Chen W.-M."/>
        </authorList>
    </citation>
    <scope>NUCLEOTIDE SEQUENCE [LARGE SCALE GENOMIC DNA]</scope>
    <source>
        <strain evidence="1 2">TLA-22</strain>
    </source>
</reference>
<proteinExistence type="predicted"/>
<organism evidence="1 2">
    <name type="scientific">Sphingobium algorifonticola</name>
    <dbReference type="NCBI Taxonomy" id="2008318"/>
    <lineage>
        <taxon>Bacteria</taxon>
        <taxon>Pseudomonadati</taxon>
        <taxon>Pseudomonadota</taxon>
        <taxon>Alphaproteobacteria</taxon>
        <taxon>Sphingomonadales</taxon>
        <taxon>Sphingomonadaceae</taxon>
        <taxon>Sphingobium</taxon>
    </lineage>
</organism>
<dbReference type="InterPro" id="IPR003787">
    <property type="entry name" value="Sulphur_relay_DsrE/F-like"/>
</dbReference>
<dbReference type="PANTHER" id="PTHR34655:SF2">
    <property type="entry name" value="PEROXIREDOXIN FAMILY PROTEIN"/>
    <property type="match status" value="1"/>
</dbReference>
<dbReference type="SUPFAM" id="SSF75169">
    <property type="entry name" value="DsrEFH-like"/>
    <property type="match status" value="1"/>
</dbReference>
<dbReference type="Proteomes" id="UP000282977">
    <property type="component" value="Unassembled WGS sequence"/>
</dbReference>
<evidence type="ECO:0000313" key="2">
    <source>
        <dbReference type="Proteomes" id="UP000282977"/>
    </source>
</evidence>
<protein>
    <submittedName>
        <fullName evidence="1">Peroxiredoxin</fullName>
    </submittedName>
</protein>
<sequence length="121" mass="12296">MRGLNIIVLTDDPERLRAALAIAAAQAALGGTAAMFFQADAVALLSPGGIAPRDAAHQAAGLPSLDQLCEEALALGVRLIACQSGLAMRDIAATTLDPRIATGGAVSFLQGVADDDRLLFA</sequence>